<accession>W7QRS3</accession>
<name>W7QRS3_9ALTE</name>
<dbReference type="AlphaFoldDB" id="W7QRS3"/>
<reference evidence="1 2" key="1">
    <citation type="journal article" date="2014" name="Genome Announc.">
        <title>Draft Genome Sequence of the Agar-Degrading Bacterium Catenovulum sp. Strain DS-2, Isolated from Intestines of Haliotis diversicolor.</title>
        <authorList>
            <person name="Shan D."/>
            <person name="Li X."/>
            <person name="Gu Z."/>
            <person name="Wei G."/>
            <person name="Gao Z."/>
            <person name="Shao Z."/>
        </authorList>
    </citation>
    <scope>NUCLEOTIDE SEQUENCE [LARGE SCALE GENOMIC DNA]</scope>
    <source>
        <strain evidence="1 2">DS-2</strain>
    </source>
</reference>
<dbReference type="Proteomes" id="UP000019276">
    <property type="component" value="Unassembled WGS sequence"/>
</dbReference>
<protein>
    <submittedName>
        <fullName evidence="1">Uncharacterized protein</fullName>
    </submittedName>
</protein>
<sequence length="81" mass="9412">MFIGARANSYLHAQHSSQQNQKINVSLCKQFTNKLTEINKLRDTDYEVEFTFESNFVGNLFDSINRSKLHSPYDQPIAKRS</sequence>
<dbReference type="EMBL" id="ARZY01000003">
    <property type="protein sequence ID" value="EWH11717.1"/>
    <property type="molecule type" value="Genomic_DNA"/>
</dbReference>
<dbReference type="STRING" id="1328313.DS2_02800"/>
<gene>
    <name evidence="1" type="ORF">DS2_02800</name>
</gene>
<comment type="caution">
    <text evidence="1">The sequence shown here is derived from an EMBL/GenBank/DDBJ whole genome shotgun (WGS) entry which is preliminary data.</text>
</comment>
<evidence type="ECO:0000313" key="1">
    <source>
        <dbReference type="EMBL" id="EWH11717.1"/>
    </source>
</evidence>
<organism evidence="1 2">
    <name type="scientific">Catenovulum agarivorans DS-2</name>
    <dbReference type="NCBI Taxonomy" id="1328313"/>
    <lineage>
        <taxon>Bacteria</taxon>
        <taxon>Pseudomonadati</taxon>
        <taxon>Pseudomonadota</taxon>
        <taxon>Gammaproteobacteria</taxon>
        <taxon>Alteromonadales</taxon>
        <taxon>Alteromonadaceae</taxon>
        <taxon>Catenovulum</taxon>
    </lineage>
</organism>
<keyword evidence="2" id="KW-1185">Reference proteome</keyword>
<evidence type="ECO:0000313" key="2">
    <source>
        <dbReference type="Proteomes" id="UP000019276"/>
    </source>
</evidence>
<proteinExistence type="predicted"/>